<evidence type="ECO:0000313" key="2">
    <source>
        <dbReference type="EMBL" id="MDO3397016.1"/>
    </source>
</evidence>
<accession>A0ABT8TT68</accession>
<proteinExistence type="predicted"/>
<keyword evidence="3" id="KW-1185">Reference proteome</keyword>
<reference evidence="2" key="1">
    <citation type="submission" date="2023-06" db="EMBL/GenBank/DDBJ databases">
        <title>Genome sequence of Nocardioides sp. SOB44.</title>
        <authorList>
            <person name="Zhang G."/>
        </authorList>
    </citation>
    <scope>NUCLEOTIDE SEQUENCE</scope>
    <source>
        <strain evidence="2">SOB44</strain>
    </source>
</reference>
<organism evidence="2 3">
    <name type="scientific">Nocardioides cremeus</name>
    <dbReference type="NCBI Taxonomy" id="3058044"/>
    <lineage>
        <taxon>Bacteria</taxon>
        <taxon>Bacillati</taxon>
        <taxon>Actinomycetota</taxon>
        <taxon>Actinomycetes</taxon>
        <taxon>Propionibacteriales</taxon>
        <taxon>Nocardioidaceae</taxon>
        <taxon>Nocardioides</taxon>
    </lineage>
</organism>
<dbReference type="Proteomes" id="UP001168363">
    <property type="component" value="Unassembled WGS sequence"/>
</dbReference>
<sequence length="77" mass="8579">MAHREQECIEAAADVLVASDEAIEQMTPREQAEAAWTPTCRRSVDELEDLIRGQRGLAARDPQEGGPALHHSRRRGM</sequence>
<evidence type="ECO:0000256" key="1">
    <source>
        <dbReference type="SAM" id="MobiDB-lite"/>
    </source>
</evidence>
<gene>
    <name evidence="2" type="ORF">QWJ41_14915</name>
</gene>
<evidence type="ECO:0000313" key="3">
    <source>
        <dbReference type="Proteomes" id="UP001168363"/>
    </source>
</evidence>
<dbReference type="RefSeq" id="WP_302709196.1">
    <property type="nucleotide sequence ID" value="NZ_JAULSC010000016.1"/>
</dbReference>
<name>A0ABT8TT68_9ACTN</name>
<protein>
    <submittedName>
        <fullName evidence="2">Uncharacterized protein</fullName>
    </submittedName>
</protein>
<comment type="caution">
    <text evidence="2">The sequence shown here is derived from an EMBL/GenBank/DDBJ whole genome shotgun (WGS) entry which is preliminary data.</text>
</comment>
<dbReference type="EMBL" id="JAULSC010000016">
    <property type="protein sequence ID" value="MDO3397016.1"/>
    <property type="molecule type" value="Genomic_DNA"/>
</dbReference>
<feature type="region of interest" description="Disordered" evidence="1">
    <location>
        <begin position="54"/>
        <end position="77"/>
    </location>
</feature>